<keyword evidence="4" id="KW-1185">Reference proteome</keyword>
<keyword evidence="1" id="KW-0472">Membrane</keyword>
<gene>
    <name evidence="3" type="ORF">SAMN05216184_11250</name>
</gene>
<dbReference type="Pfam" id="PF07885">
    <property type="entry name" value="Ion_trans_2"/>
    <property type="match status" value="1"/>
</dbReference>
<feature type="transmembrane region" description="Helical" evidence="1">
    <location>
        <begin position="138"/>
        <end position="159"/>
    </location>
</feature>
<dbReference type="InterPro" id="IPR013099">
    <property type="entry name" value="K_chnl_dom"/>
</dbReference>
<feature type="transmembrane region" description="Helical" evidence="1">
    <location>
        <begin position="104"/>
        <end position="132"/>
    </location>
</feature>
<protein>
    <submittedName>
        <fullName evidence="3">Ion channel</fullName>
    </submittedName>
</protein>
<dbReference type="EMBL" id="UETB01000012">
    <property type="protein sequence ID" value="SSA45191.1"/>
    <property type="molecule type" value="Genomic_DNA"/>
</dbReference>
<keyword evidence="1" id="KW-1133">Transmembrane helix</keyword>
<keyword evidence="1" id="KW-0812">Transmembrane</keyword>
<feature type="transmembrane region" description="Helical" evidence="1">
    <location>
        <begin position="61"/>
        <end position="83"/>
    </location>
</feature>
<proteinExistence type="predicted"/>
<evidence type="ECO:0000259" key="2">
    <source>
        <dbReference type="Pfam" id="PF07885"/>
    </source>
</evidence>
<evidence type="ECO:0000256" key="1">
    <source>
        <dbReference type="SAM" id="Phobius"/>
    </source>
</evidence>
<feature type="domain" description="Potassium channel" evidence="2">
    <location>
        <begin position="70"/>
        <end position="153"/>
    </location>
</feature>
<evidence type="ECO:0000313" key="4">
    <source>
        <dbReference type="Proteomes" id="UP000250222"/>
    </source>
</evidence>
<dbReference type="AlphaFoldDB" id="A0A2Y9AL56"/>
<name>A0A2Y9AL56_9MICO</name>
<accession>A0A2Y9AL56</accession>
<sequence length="291" mass="31345">MGPMWIATVAGVVLVLAALWDLFHTLWNPSGQGPICRLFMRLVWRTSKHVHARAGRLSGPVTLVIVILTWVVLVVVGCALIYWPHVPEAFSYSPGLMPEERGNLLDALYLSAVALVTLGLGDIVPTAGWLQLLVPLEALLGFALLTAAVSWVLQVYPALTRRRSLALRLDALRRAGTAEALPHLDRSAASGLLGELADGVGKVYVDLVQYSETYFFRDSGARTTLAVTVPYALELAEVAEASTVEDVRHGGRTLAEVLADLAEVLDDQFLHTGADTAGVLAAYKDDQSLPS</sequence>
<dbReference type="Gene3D" id="1.10.287.70">
    <property type="match status" value="1"/>
</dbReference>
<dbReference type="Proteomes" id="UP000250222">
    <property type="component" value="Unassembled WGS sequence"/>
</dbReference>
<organism evidence="3 4">
    <name type="scientific">Georgenia satyanarayanai</name>
    <dbReference type="NCBI Taxonomy" id="860221"/>
    <lineage>
        <taxon>Bacteria</taxon>
        <taxon>Bacillati</taxon>
        <taxon>Actinomycetota</taxon>
        <taxon>Actinomycetes</taxon>
        <taxon>Micrococcales</taxon>
        <taxon>Bogoriellaceae</taxon>
        <taxon>Georgenia</taxon>
    </lineage>
</organism>
<reference evidence="3 4" key="1">
    <citation type="submission" date="2016-10" db="EMBL/GenBank/DDBJ databases">
        <authorList>
            <person name="Cai Z."/>
        </authorList>
    </citation>
    <scope>NUCLEOTIDE SEQUENCE [LARGE SCALE GENOMIC DNA]</scope>
    <source>
        <strain evidence="3 4">CGMCC 1.10826</strain>
    </source>
</reference>
<dbReference type="SUPFAM" id="SSF81324">
    <property type="entry name" value="Voltage-gated potassium channels"/>
    <property type="match status" value="1"/>
</dbReference>
<evidence type="ECO:0000313" key="3">
    <source>
        <dbReference type="EMBL" id="SSA45191.1"/>
    </source>
</evidence>